<dbReference type="AlphaFoldDB" id="A0A840CKC7"/>
<gene>
    <name evidence="1" type="ORF">GGR17_003798</name>
</gene>
<evidence type="ECO:0000313" key="1">
    <source>
        <dbReference type="EMBL" id="MBB4023958.1"/>
    </source>
</evidence>
<evidence type="ECO:0000313" key="2">
    <source>
        <dbReference type="Proteomes" id="UP000585681"/>
    </source>
</evidence>
<proteinExistence type="predicted"/>
<name>A0A840CKC7_9RHOB</name>
<dbReference type="Proteomes" id="UP000585681">
    <property type="component" value="Unassembled WGS sequence"/>
</dbReference>
<comment type="caution">
    <text evidence="1">The sequence shown here is derived from an EMBL/GenBank/DDBJ whole genome shotgun (WGS) entry which is preliminary data.</text>
</comment>
<organism evidence="1 2">
    <name type="scientific">Actibacterium naphthalenivorans</name>
    <dbReference type="NCBI Taxonomy" id="1614693"/>
    <lineage>
        <taxon>Bacteria</taxon>
        <taxon>Pseudomonadati</taxon>
        <taxon>Pseudomonadota</taxon>
        <taxon>Alphaproteobacteria</taxon>
        <taxon>Rhodobacterales</taxon>
        <taxon>Roseobacteraceae</taxon>
        <taxon>Actibacterium</taxon>
    </lineage>
</organism>
<reference evidence="1" key="1">
    <citation type="submission" date="2020-08" db="EMBL/GenBank/DDBJ databases">
        <title>Genomic Encyclopedia of Type Strains, Phase IV (KMG-IV): sequencing the most valuable type-strain genomes for metagenomic binning, comparative biology and taxonomic classification.</title>
        <authorList>
            <person name="Goeker M."/>
        </authorList>
    </citation>
    <scope>NUCLEOTIDE SEQUENCE [LARGE SCALE GENOMIC DNA]</scope>
    <source>
        <strain evidence="1">DSM 105040</strain>
    </source>
</reference>
<keyword evidence="2" id="KW-1185">Reference proteome</keyword>
<dbReference type="EMBL" id="JACIEQ010000015">
    <property type="protein sequence ID" value="MBB4023958.1"/>
    <property type="molecule type" value="Genomic_DNA"/>
</dbReference>
<protein>
    <submittedName>
        <fullName evidence="1">Methionine synthase II (Cobalamin-independent)</fullName>
    </submittedName>
</protein>
<accession>A0A840CKC7</accession>
<sequence>MNADVISFETSHSDRELLKVFGDFYYPTTSASASGTSVPPDAEMTKLLRKAAQVISAKRLSNILAT</sequence>